<evidence type="ECO:0008006" key="3">
    <source>
        <dbReference type="Google" id="ProtNLM"/>
    </source>
</evidence>
<sequence>MEIIILTVLGNLDPTPLISTFGHLQTTEVIITDERIAHIKERHPEDYNLFEQYGRDSILSPDILLQDLKNAGTIFAVKKLPDTNLNVVIRLVLDTDNPDFKNSVMTFYRIRDKNLKKLMERNPILYIKE</sequence>
<evidence type="ECO:0000313" key="1">
    <source>
        <dbReference type="EMBL" id="MEQ2361618.1"/>
    </source>
</evidence>
<dbReference type="RefSeq" id="WP_118657849.1">
    <property type="nucleotide sequence ID" value="NZ_JBBMEO010000005.1"/>
</dbReference>
<reference evidence="1 2" key="1">
    <citation type="submission" date="2024-03" db="EMBL/GenBank/DDBJ databases">
        <title>Human intestinal bacterial collection.</title>
        <authorList>
            <person name="Pauvert C."/>
            <person name="Hitch T.C.A."/>
            <person name="Clavel T."/>
        </authorList>
    </citation>
    <scope>NUCLEOTIDE SEQUENCE [LARGE SCALE GENOMIC DNA]</scope>
    <source>
        <strain evidence="1 2">CLA-AA-H175</strain>
    </source>
</reference>
<name>A0ABV1AVG3_9FIRM</name>
<protein>
    <recommendedName>
        <fullName evidence="3">Phage-Barnase-EndoU-ColicinE5/D-RelE like nuclease 3 domain-containing protein</fullName>
    </recommendedName>
</protein>
<organism evidence="1 2">
    <name type="scientific">Faecalibacterium tardum</name>
    <dbReference type="NCBI Taxonomy" id="3133156"/>
    <lineage>
        <taxon>Bacteria</taxon>
        <taxon>Bacillati</taxon>
        <taxon>Bacillota</taxon>
        <taxon>Clostridia</taxon>
        <taxon>Eubacteriales</taxon>
        <taxon>Oscillospiraceae</taxon>
        <taxon>Faecalibacterium</taxon>
    </lineage>
</organism>
<dbReference type="EMBL" id="JBBMEO010000005">
    <property type="protein sequence ID" value="MEQ2361618.1"/>
    <property type="molecule type" value="Genomic_DNA"/>
</dbReference>
<keyword evidence="2" id="KW-1185">Reference proteome</keyword>
<accession>A0ABV1AVG3</accession>
<gene>
    <name evidence="1" type="ORF">WMO44_05565</name>
</gene>
<comment type="caution">
    <text evidence="1">The sequence shown here is derived from an EMBL/GenBank/DDBJ whole genome shotgun (WGS) entry which is preliminary data.</text>
</comment>
<proteinExistence type="predicted"/>
<evidence type="ECO:0000313" key="2">
    <source>
        <dbReference type="Proteomes" id="UP001457197"/>
    </source>
</evidence>
<dbReference type="Proteomes" id="UP001457197">
    <property type="component" value="Unassembled WGS sequence"/>
</dbReference>